<dbReference type="InterPro" id="IPR033228">
    <property type="entry name" value="SZT2"/>
</dbReference>
<reference evidence="2 3" key="1">
    <citation type="submission" date="2013-11" db="EMBL/GenBank/DDBJ databases">
        <title>Genome sequencing of Stegodyphus mimosarum.</title>
        <authorList>
            <person name="Bechsgaard J."/>
        </authorList>
    </citation>
    <scope>NUCLEOTIDE SEQUENCE [LARGE SCALE GENOMIC DNA]</scope>
</reference>
<dbReference type="EMBL" id="KK115556">
    <property type="protein sequence ID" value="KFM65401.1"/>
    <property type="molecule type" value="Genomic_DNA"/>
</dbReference>
<proteinExistence type="predicted"/>
<name>A0A087TJW2_STEMI</name>
<feature type="compositionally biased region" description="Basic and acidic residues" evidence="1">
    <location>
        <begin position="571"/>
        <end position="583"/>
    </location>
</feature>
<sequence>MLGLDVRKFDAVAAIDEICEESLLEVDITEFVFMICGHVKDFTMKHSVRHMHLTRDSDEDKASNEDKPEDANFGLEKIPEKCLFPLSLLQKHQPCEELQQKHLNIKDKFLDIIQSYFKVIPSRPDYFFFNPADEEMEEPSLKLENEDSQEEDGLESVVNFGDDYVDGELDRTDNMCEDDGSAKSCLNTASSLSSIEKDTDHISLQDKNVHPPLFVHFSCSVRSSKQQMKSCPLNESSLPTCLNDIINCLDSESNEVNLDDLRITLDITCLSVPDDIESPEVSRNRVYTTSFSSSSPVPEAEYYRRQHINDEENESSCSDIATDTIQVNSLQNLPSFQREAVHKCIGKINWLLQDEKASVALNSFPITSEILDMVINHVKSSDDKPCCIIKEIPLMFVYGPETSLDKFIQAFKRMSPVGYRLNEVNGTYYLVLDAESARKLNHPFGSLDPPLGIVDKYQIIKSNPHSDDCTELKRIGEEIKDTPVFAGKEFSYHPDGESLNDDFKSSNLNNDTVFSFLREKGFHKVQQDEDSETEDGNDTQRPKNKFNRKTSMKRFSSSVKKRTISSTSLIDFERKYSLGERPHTAPPKVSLLDSNQYEEISDWDASA</sequence>
<evidence type="ECO:0000313" key="3">
    <source>
        <dbReference type="Proteomes" id="UP000054359"/>
    </source>
</evidence>
<dbReference type="AlphaFoldDB" id="A0A087TJW2"/>
<gene>
    <name evidence="2" type="ORF">X975_26747</name>
</gene>
<keyword evidence="3" id="KW-1185">Reference proteome</keyword>
<accession>A0A087TJW2</accession>
<evidence type="ECO:0000313" key="2">
    <source>
        <dbReference type="EMBL" id="KFM65401.1"/>
    </source>
</evidence>
<dbReference type="OrthoDB" id="43547at2759"/>
<feature type="compositionally biased region" description="Acidic residues" evidence="1">
    <location>
        <begin position="528"/>
        <end position="537"/>
    </location>
</feature>
<evidence type="ECO:0000256" key="1">
    <source>
        <dbReference type="SAM" id="MobiDB-lite"/>
    </source>
</evidence>
<dbReference type="GO" id="GO:0005777">
    <property type="term" value="C:peroxisome"/>
    <property type="evidence" value="ECO:0007669"/>
    <property type="project" value="InterPro"/>
</dbReference>
<dbReference type="PANTHER" id="PTHR14918">
    <property type="entry name" value="KICSTOR COMPLEX PROTEIN SZT2"/>
    <property type="match status" value="1"/>
</dbReference>
<feature type="region of interest" description="Disordered" evidence="1">
    <location>
        <begin position="524"/>
        <end position="607"/>
    </location>
</feature>
<feature type="compositionally biased region" description="Polar residues" evidence="1">
    <location>
        <begin position="553"/>
        <end position="569"/>
    </location>
</feature>
<dbReference type="Proteomes" id="UP000054359">
    <property type="component" value="Unassembled WGS sequence"/>
</dbReference>
<protein>
    <submittedName>
        <fullName evidence="2">Protein SZT2</fullName>
    </submittedName>
</protein>
<organism evidence="2 3">
    <name type="scientific">Stegodyphus mimosarum</name>
    <name type="common">African social velvet spider</name>
    <dbReference type="NCBI Taxonomy" id="407821"/>
    <lineage>
        <taxon>Eukaryota</taxon>
        <taxon>Metazoa</taxon>
        <taxon>Ecdysozoa</taxon>
        <taxon>Arthropoda</taxon>
        <taxon>Chelicerata</taxon>
        <taxon>Arachnida</taxon>
        <taxon>Araneae</taxon>
        <taxon>Araneomorphae</taxon>
        <taxon>Entelegynae</taxon>
        <taxon>Eresoidea</taxon>
        <taxon>Eresidae</taxon>
        <taxon>Stegodyphus</taxon>
    </lineage>
</organism>
<dbReference type="STRING" id="407821.A0A087TJW2"/>
<dbReference type="PANTHER" id="PTHR14918:SF3">
    <property type="entry name" value="KICSTOR COMPLEX PROTEIN SZT2"/>
    <property type="match status" value="1"/>
</dbReference>
<feature type="compositionally biased region" description="Basic residues" evidence="1">
    <location>
        <begin position="542"/>
        <end position="552"/>
    </location>
</feature>
<feature type="non-terminal residue" evidence="2">
    <location>
        <position position="607"/>
    </location>
</feature>